<dbReference type="NCBIfam" id="NF041518">
    <property type="entry name" value="choice_anch_Q"/>
    <property type="match status" value="1"/>
</dbReference>
<dbReference type="KEGG" id="dol:Dole_1787"/>
<feature type="region of interest" description="Disordered" evidence="5">
    <location>
        <begin position="470"/>
        <end position="494"/>
    </location>
</feature>
<dbReference type="InterPro" id="IPR011050">
    <property type="entry name" value="Pectin_lyase_fold/virulence"/>
</dbReference>
<reference evidence="6 7" key="1">
    <citation type="submission" date="2007-10" db="EMBL/GenBank/DDBJ databases">
        <title>Complete sequence of Desulfococcus oleovorans Hxd3.</title>
        <authorList>
            <consortium name="US DOE Joint Genome Institute"/>
            <person name="Copeland A."/>
            <person name="Lucas S."/>
            <person name="Lapidus A."/>
            <person name="Barry K."/>
            <person name="Glavina del Rio T."/>
            <person name="Dalin E."/>
            <person name="Tice H."/>
            <person name="Pitluck S."/>
            <person name="Kiss H."/>
            <person name="Brettin T."/>
            <person name="Bruce D."/>
            <person name="Detter J.C."/>
            <person name="Han C."/>
            <person name="Schmutz J."/>
            <person name="Larimer F."/>
            <person name="Land M."/>
            <person name="Hauser L."/>
            <person name="Kyrpides N."/>
            <person name="Kim E."/>
            <person name="Wawrik B."/>
            <person name="Richardson P."/>
        </authorList>
    </citation>
    <scope>NUCLEOTIDE SEQUENCE [LARGE SCALE GENOMIC DNA]</scope>
    <source>
        <strain evidence="7">DSM 6200 / JCM 39069 / Hxd3</strain>
    </source>
</reference>
<dbReference type="eggNOG" id="COG1653">
    <property type="taxonomic scope" value="Bacteria"/>
</dbReference>
<dbReference type="EMBL" id="CP000859">
    <property type="protein sequence ID" value="ABW67591.1"/>
    <property type="molecule type" value="Genomic_DNA"/>
</dbReference>
<evidence type="ECO:0000313" key="6">
    <source>
        <dbReference type="EMBL" id="ABW67591.1"/>
    </source>
</evidence>
<keyword evidence="3" id="KW-0732">Signal</keyword>
<dbReference type="InterPro" id="IPR059226">
    <property type="entry name" value="Choice_anch_Q_dom"/>
</dbReference>
<dbReference type="Gene3D" id="2.160.20.10">
    <property type="entry name" value="Single-stranded right-handed beta-helix, Pectin lyase-like"/>
    <property type="match status" value="2"/>
</dbReference>
<dbReference type="PANTHER" id="PTHR11319:SF35">
    <property type="entry name" value="OUTER MEMBRANE PROTEIN PMPC-RELATED"/>
    <property type="match status" value="1"/>
</dbReference>
<evidence type="ECO:0000256" key="2">
    <source>
        <dbReference type="ARBA" id="ARBA00022525"/>
    </source>
</evidence>
<dbReference type="eggNOG" id="COG3210">
    <property type="taxonomic scope" value="Bacteria"/>
</dbReference>
<dbReference type="Proteomes" id="UP000008561">
    <property type="component" value="Chromosome"/>
</dbReference>
<dbReference type="SUPFAM" id="SSF51126">
    <property type="entry name" value="Pectin lyase-like"/>
    <property type="match status" value="2"/>
</dbReference>
<protein>
    <submittedName>
        <fullName evidence="6">Polymorphic outer membrane protein</fullName>
    </submittedName>
</protein>
<dbReference type="OrthoDB" id="5410062at2"/>
<dbReference type="STRING" id="96561.Dole_1787"/>
<keyword evidence="4" id="KW-0106">Calcium</keyword>
<evidence type="ECO:0000256" key="3">
    <source>
        <dbReference type="ARBA" id="ARBA00022729"/>
    </source>
</evidence>
<dbReference type="RefSeq" id="WP_012175207.1">
    <property type="nucleotide sequence ID" value="NC_009943.1"/>
</dbReference>
<dbReference type="eggNOG" id="COG3266">
    <property type="taxonomic scope" value="Bacteria"/>
</dbReference>
<gene>
    <name evidence="6" type="ordered locus">Dole_1787</name>
</gene>
<dbReference type="Pfam" id="PF18884">
    <property type="entry name" value="TSP3_bac"/>
    <property type="match status" value="4"/>
</dbReference>
<evidence type="ECO:0000256" key="4">
    <source>
        <dbReference type="ARBA" id="ARBA00022837"/>
    </source>
</evidence>
<accession>A9A0W6</accession>
<comment type="subcellular location">
    <subcellularLocation>
        <location evidence="1">Secreted</location>
    </subcellularLocation>
</comment>
<proteinExistence type="predicted"/>
<sequence length="1332" mass="142189">MKKDRKNRFTVFVLSSFLCLFLLLTPIIAGATIIYVDKDATGAGTGTSWGNACPELGDALYAAVSGDEIWVAAGTYYPTRDRYGSAAPADNRDKTFYFSPSNSLKVYGGFDGTNGGGGGALETDLSQRNPAANVTILSGDLAGDDDSGGNNSENAYHVVFMQANTAEVLLDGFTVTAGNADAASASDSYGGGIYNSGANGTVNPEVKNCIIRGNHGKYGGGLANWGSSVNNVVNAFSLTDCDIRENTAMFGGALYMTNSEVAMLTNCLLRGNSATDNGGAIASYSSLAILANCLVTGNTAENGGGFYTGNDDNVTNRPYRIRNCTISGNYASNLGGAMYNLADTDFHCNSNLANTIIWNNDSGNSLKDIYNEGDAEPVYQNCDIGGCEGSGASWDTELGIDNGGNIDANPQFFAPVSPASAPTTAGDFHIALTSACIDAGTDTILNFSLSYIPEDDMDKEIRDDVNDIGVDEALDTDGDGTRNLDDADDDNDSIPDVDEIAIGTDPLLADTDDDGLDDYEEVYTYPTDPLDPDSDNDGMTDGWEVANGLDPMDDTDAAEHWDSDTLDNLTEFQYGTDPNDPDTDGDGMPDDWEVANALDPLTDDTGLDPDFDRITNLAEYDTGTDPQVYHIYTNAIYVNQAAAGLDNGISWANAFVSLQDALAAAGTVSGGADIWVATGTYYPDEGGVQTNGDRNATFRVLDGMAVYGGFAGTESSLDQRALSVEVLSVLDGDLDQNDNNGGDNSENAYHVVHFSGVSDQTILDGFVITGGNANSTQSSTDKDGGGIYSADGTPRVSNCHITGNCATWDGGGLYINKGNLQIFNCAITENTAGYNGGGMCNYTYALTLDPVIECSPIVMNSVFAGNFAGHDGGAMYNHAYGGTVSPTITNCTFTGNNAANAGNEIYNYILTILGVQLGVCEPQFTNCILWNDSAIFNFIATPSYAYCNIKGSGGSASWDSTLGTDNGNNIDADPMFANPAAADLRLLAGSPCLDTGNNVANGTSFDLDGEARIQNNIIDMGAYEGAEALPFANLINWNGNLVADFGDNGLWYHNGTSWNWMTNRGHVNQMVAWDGKLVVDFGSDYGLHYYDGTGWAWMSNKGDVAKMVAWNNGATEKLVVDFGAGKRVYTYNGSWSWFTNKDAVANMTVWDNRLVVDFGSGRGVYNNNGTWNWMSNKDDIARMVAWNNGSAERLVVDFGGGRRVYTYNGAWSWLTNKDDLNDMAVWNNKLVVDFGSGRRMYTYDGAWSWISNKDDVVKMVAWNDGTDKLAVDLGAGRGMYYYDGAWHWMKNADTVPELTAWGNRLAVDFGSGVGVYNYNGAWNFMKSWSTAD</sequence>
<name>A9A0W6_DESOH</name>
<evidence type="ECO:0000256" key="1">
    <source>
        <dbReference type="ARBA" id="ARBA00004613"/>
    </source>
</evidence>
<dbReference type="InterPro" id="IPR012334">
    <property type="entry name" value="Pectin_lyas_fold"/>
</dbReference>
<dbReference type="HOGENOM" id="CLU_258973_0_0_7"/>
<evidence type="ECO:0000256" key="5">
    <source>
        <dbReference type="SAM" id="MobiDB-lite"/>
    </source>
</evidence>
<dbReference type="SMART" id="SM00710">
    <property type="entry name" value="PbH1"/>
    <property type="match status" value="7"/>
</dbReference>
<dbReference type="InterPro" id="IPR059100">
    <property type="entry name" value="TSP3_bac"/>
</dbReference>
<dbReference type="eggNOG" id="COG5492">
    <property type="taxonomic scope" value="Bacteria"/>
</dbReference>
<evidence type="ECO:0000313" key="7">
    <source>
        <dbReference type="Proteomes" id="UP000008561"/>
    </source>
</evidence>
<dbReference type="InterPro" id="IPR006626">
    <property type="entry name" value="PbH1"/>
</dbReference>
<keyword evidence="2" id="KW-0964">Secreted</keyword>
<dbReference type="PANTHER" id="PTHR11319">
    <property type="entry name" value="G PROTEIN-COUPLED RECEPTOR-RELATED"/>
    <property type="match status" value="1"/>
</dbReference>
<keyword evidence="7" id="KW-1185">Reference proteome</keyword>
<organism evidence="6 7">
    <name type="scientific">Desulfosudis oleivorans (strain DSM 6200 / JCM 39069 / Hxd3)</name>
    <name type="common">Desulfococcus oleovorans</name>
    <dbReference type="NCBI Taxonomy" id="96561"/>
    <lineage>
        <taxon>Bacteria</taxon>
        <taxon>Pseudomonadati</taxon>
        <taxon>Thermodesulfobacteriota</taxon>
        <taxon>Desulfobacteria</taxon>
        <taxon>Desulfobacterales</taxon>
        <taxon>Desulfosudaceae</taxon>
        <taxon>Desulfosudis</taxon>
    </lineage>
</organism>